<evidence type="ECO:0000313" key="2">
    <source>
        <dbReference type="Proteomes" id="UP000269945"/>
    </source>
</evidence>
<protein>
    <submittedName>
        <fullName evidence="1">Uncharacterized protein</fullName>
    </submittedName>
</protein>
<gene>
    <name evidence="1" type="ORF">BN2614_LOCUS1</name>
</gene>
<sequence length="44" mass="5238">MSSHQDKTEFFISLTNTVLLDVERLRRQKRMSPAQLIREGNIFM</sequence>
<reference evidence="1 2" key="1">
    <citation type="submission" date="2018-10" db="EMBL/GenBank/DDBJ databases">
        <authorList>
            <person name="Ekblom R."/>
            <person name="Jareborg N."/>
        </authorList>
    </citation>
    <scope>NUCLEOTIDE SEQUENCE [LARGE SCALE GENOMIC DNA]</scope>
    <source>
        <tissue evidence="1">Muscle</tissue>
    </source>
</reference>
<dbReference type="AlphaFoldDB" id="A0A9X9M666"/>
<proteinExistence type="predicted"/>
<feature type="non-terminal residue" evidence="1">
    <location>
        <position position="44"/>
    </location>
</feature>
<name>A0A9X9M666_GULGU</name>
<accession>A0A9X9M666</accession>
<dbReference type="Proteomes" id="UP000269945">
    <property type="component" value="Unassembled WGS sequence"/>
</dbReference>
<dbReference type="EMBL" id="CYRY02043285">
    <property type="protein sequence ID" value="VCX37564.1"/>
    <property type="molecule type" value="Genomic_DNA"/>
</dbReference>
<keyword evidence="2" id="KW-1185">Reference proteome</keyword>
<comment type="caution">
    <text evidence="1">The sequence shown here is derived from an EMBL/GenBank/DDBJ whole genome shotgun (WGS) entry which is preliminary data.</text>
</comment>
<evidence type="ECO:0000313" key="1">
    <source>
        <dbReference type="EMBL" id="VCX37564.1"/>
    </source>
</evidence>
<organism evidence="1 2">
    <name type="scientific">Gulo gulo</name>
    <name type="common">Wolverine</name>
    <name type="synonym">Gluton</name>
    <dbReference type="NCBI Taxonomy" id="48420"/>
    <lineage>
        <taxon>Eukaryota</taxon>
        <taxon>Metazoa</taxon>
        <taxon>Chordata</taxon>
        <taxon>Craniata</taxon>
        <taxon>Vertebrata</taxon>
        <taxon>Euteleostomi</taxon>
        <taxon>Mammalia</taxon>
        <taxon>Eutheria</taxon>
        <taxon>Laurasiatheria</taxon>
        <taxon>Carnivora</taxon>
        <taxon>Caniformia</taxon>
        <taxon>Musteloidea</taxon>
        <taxon>Mustelidae</taxon>
        <taxon>Guloninae</taxon>
        <taxon>Gulo</taxon>
    </lineage>
</organism>